<dbReference type="SUPFAM" id="SSF56672">
    <property type="entry name" value="DNA/RNA polymerases"/>
    <property type="match status" value="1"/>
</dbReference>
<dbReference type="Pfam" id="PF00078">
    <property type="entry name" value="RVT_1"/>
    <property type="match status" value="1"/>
</dbReference>
<dbReference type="GO" id="GO:0003676">
    <property type="term" value="F:nucleic acid binding"/>
    <property type="evidence" value="ECO:0007669"/>
    <property type="project" value="InterPro"/>
</dbReference>
<dbReference type="EMBL" id="CP017827">
    <property type="protein sequence ID" value="APA14938.1"/>
    <property type="molecule type" value="Genomic_DNA"/>
</dbReference>
<feature type="domain" description="RNase H type-1" evidence="2">
    <location>
        <begin position="477"/>
        <end position="614"/>
    </location>
</feature>
<name>A0A1D9QJ31_SCLS1</name>
<dbReference type="GO" id="GO:0004523">
    <property type="term" value="F:RNA-DNA hybrid ribonuclease activity"/>
    <property type="evidence" value="ECO:0007669"/>
    <property type="project" value="InterPro"/>
</dbReference>
<dbReference type="PROSITE" id="PS50878">
    <property type="entry name" value="RT_POL"/>
    <property type="match status" value="1"/>
</dbReference>
<dbReference type="OrthoDB" id="3561817at2759"/>
<dbReference type="InterPro" id="IPR002156">
    <property type="entry name" value="RNaseH_domain"/>
</dbReference>
<dbReference type="PROSITE" id="PS50879">
    <property type="entry name" value="RNASE_H_1"/>
    <property type="match status" value="1"/>
</dbReference>
<feature type="domain" description="Reverse transcriptase" evidence="1">
    <location>
        <begin position="1"/>
        <end position="262"/>
    </location>
</feature>
<evidence type="ECO:0000313" key="3">
    <source>
        <dbReference type="EMBL" id="APA14938.1"/>
    </source>
</evidence>
<dbReference type="SUPFAM" id="SSF53098">
    <property type="entry name" value="Ribonuclease H-like"/>
    <property type="match status" value="1"/>
</dbReference>
<dbReference type="InterPro" id="IPR000477">
    <property type="entry name" value="RT_dom"/>
</dbReference>
<gene>
    <name evidence="3" type="ORF">sscle_14g097080</name>
</gene>
<dbReference type="AlphaFoldDB" id="A0A1D9QJ31"/>
<dbReference type="VEuPathDB" id="FungiDB:sscle_14g097080"/>
<dbReference type="Proteomes" id="UP000177798">
    <property type="component" value="Chromosome 14"/>
</dbReference>
<protein>
    <recommendedName>
        <fullName evidence="5">Reverse transcriptase domain-containing protein</fullName>
    </recommendedName>
</protein>
<evidence type="ECO:0008006" key="5">
    <source>
        <dbReference type="Google" id="ProtNLM"/>
    </source>
</evidence>
<dbReference type="PANTHER" id="PTHR33481">
    <property type="entry name" value="REVERSE TRANSCRIPTASE"/>
    <property type="match status" value="1"/>
</dbReference>
<evidence type="ECO:0000259" key="2">
    <source>
        <dbReference type="PROSITE" id="PS50879"/>
    </source>
</evidence>
<dbReference type="CDD" id="cd09276">
    <property type="entry name" value="Rnase_HI_RT_non_LTR"/>
    <property type="match status" value="1"/>
</dbReference>
<sequence length="729" mass="81864">MLPKVGKKDKTSPRSWRPIALISCIGKGLERYIASQISWTALRHNVISPQHCGALPRRSGTDLTAAFTHDAELALATGNVVSIVTMDVQGAFDALLKRRLLDRMIKQGWPISLLRLIDSFLTNRKVRVRLEGTTTKEYPVACGTPQGSPLSPILYMLYLAELLNRDTKYRFGYADDIAIYHSSKHLSTNARILQRRVRQIIRWGKDNKILFAPEKFELLHITRRHDTTNPPLVVSPDLIITPVPIATSESIQPTLRWLGIFFDRRLSFLQHVKTRTAKAMKVASHIRSIARTLHGPPASFLRKAVITCVLPVALFGTEVWYAGRSKPNLGQHESSISTGTKGHLRYINKVINTAARGTIPVYKTTPTAALIKEAGLPSGIVALEHAKLRFALRLQTIDSRHLLVSRLKPTIRKRGRGAGTARGPLTRIQRLGLIIPETQRPKLLRPHVSPGCRTDPTEGRTKEEAAQAFKEWWPKLPPEDYSIFSDGSEQTIDRKHHVGYGYAIYRNGTQIATGYKQIHSDSHVFDAEAIGAWRGLEHLISTLAGPPNGRIWMCIDSTSVIWGMRGDAPPTSQWAFHKCHKAIRQLNIRVKWSPGHMEIEGNEEADRLANAGAVGPMDQAADKLPTISGVRTIFRKKCLRAETDWWKEVIASLSSSYKKWSPNYNTKEPKELALPRGVLHRLLAMKTGHGDYAAYHQRFKHQNSKQDCSCGMEKEPVGFLETRKSIRLN</sequence>
<dbReference type="Gene3D" id="3.30.420.10">
    <property type="entry name" value="Ribonuclease H-like superfamily/Ribonuclease H"/>
    <property type="match status" value="1"/>
</dbReference>
<evidence type="ECO:0000259" key="1">
    <source>
        <dbReference type="PROSITE" id="PS50878"/>
    </source>
</evidence>
<dbReference type="InterPro" id="IPR036397">
    <property type="entry name" value="RNaseH_sf"/>
</dbReference>
<accession>A0A1D9QJ31</accession>
<dbReference type="InterPro" id="IPR012337">
    <property type="entry name" value="RNaseH-like_sf"/>
</dbReference>
<proteinExistence type="predicted"/>
<evidence type="ECO:0000313" key="4">
    <source>
        <dbReference type="Proteomes" id="UP000177798"/>
    </source>
</evidence>
<dbReference type="CDD" id="cd01650">
    <property type="entry name" value="RT_nLTR_like"/>
    <property type="match status" value="1"/>
</dbReference>
<dbReference type="PANTHER" id="PTHR33481:SF1">
    <property type="entry name" value="ENDONUCLEASE_EXONUCLEASE_PHOSPHATASE DOMAIN-CONTAINING PROTEIN-RELATED"/>
    <property type="match status" value="1"/>
</dbReference>
<organism evidence="3 4">
    <name type="scientific">Sclerotinia sclerotiorum (strain ATCC 18683 / 1980 / Ss-1)</name>
    <name type="common">White mold</name>
    <name type="synonym">Whetzelinia sclerotiorum</name>
    <dbReference type="NCBI Taxonomy" id="665079"/>
    <lineage>
        <taxon>Eukaryota</taxon>
        <taxon>Fungi</taxon>
        <taxon>Dikarya</taxon>
        <taxon>Ascomycota</taxon>
        <taxon>Pezizomycotina</taxon>
        <taxon>Leotiomycetes</taxon>
        <taxon>Helotiales</taxon>
        <taxon>Sclerotiniaceae</taxon>
        <taxon>Sclerotinia</taxon>
    </lineage>
</organism>
<reference evidence="4" key="1">
    <citation type="journal article" date="2017" name="Genome Biol. Evol.">
        <title>The complete genome sequence of the phytopathogenic fungus Sclerotinia sclerotiorum reveals insights into the genome architecture of broad host range pathogens.</title>
        <authorList>
            <person name="Derbyshire M."/>
            <person name="Denton-Giles M."/>
            <person name="Hegedus D."/>
            <person name="Seifbarghy S."/>
            <person name="Rollins J."/>
            <person name="van Kan J."/>
            <person name="Seidl M.F."/>
            <person name="Faino L."/>
            <person name="Mbengue M."/>
            <person name="Navaud O."/>
            <person name="Raffaele S."/>
            <person name="Hammond-Kosack K."/>
            <person name="Heard S."/>
            <person name="Oliver R."/>
        </authorList>
    </citation>
    <scope>NUCLEOTIDE SEQUENCE [LARGE SCALE GENOMIC DNA]</scope>
    <source>
        <strain evidence="4">ATCC 18683 / 1980 / Ss-1</strain>
    </source>
</reference>
<dbReference type="InterPro" id="IPR043502">
    <property type="entry name" value="DNA/RNA_pol_sf"/>
</dbReference>